<sequence length="647" mass="71035">MVTTGEENAFKLALLIASPWGGLKGPLNDARLVEGELTRRGFEIIPCYGEAATQEGILGAWNSLVSRLEGAQSTNTVNMPAVVIYFSGHGGLVKPPPRSRDTARDEIGLDNRREYQYLVPYNFECTRRNFNGIMDIQIAHLLSRTTKQTHNVTVILDCCHSGRMARDPLHPDAKPKGWPPVTYERLEEHVDRLRKQGQLEGETHTNGNPHAVRLAAAATAESAFEYKDEEGQYVGVLTKQLMGVLRDPAAQSVSWRTALFRVRELVNAEFPQQHPHVEGPAKRFLFSTEISNAVSHPVLGARGINERPTIQAGRLAGVKEGNVYIIMPPGFEQPDETARLCRAKVLSIDAVSSQVEFTDELPVPYRGALAFLDVEALYRWPASCPEKDEEVEALVRSSKYLRPSSPQDPESPLVRFAREHGKLRAYDRAGVLLSDGRTEITEVVGSAETLARGHHMLTLEQGSGSEALDAPVEIKFGLYEGEALPIDGSAVVSDGDKIHLSIENRCDDNKIYVSVFNISHTGKVALISSRGETGIPIAAGRIATVPESFAKRPGLKIWWPGSVPKVAKLCETLMFIITSGPVDLRHLDDTGTGYRGHGQPQGNSKLEHLTQHLAAGIGRPIEPDRSFAEIRYDVLRLPFSLGPGAQV</sequence>
<dbReference type="EMBL" id="JBBPEH010000011">
    <property type="protein sequence ID" value="KAK7532164.1"/>
    <property type="molecule type" value="Genomic_DNA"/>
</dbReference>
<dbReference type="Pfam" id="PF00656">
    <property type="entry name" value="Peptidase_C14"/>
    <property type="match status" value="1"/>
</dbReference>
<protein>
    <recommendedName>
        <fullName evidence="1">Peptidase C14 caspase domain-containing protein</fullName>
    </recommendedName>
</protein>
<dbReference type="RefSeq" id="XP_066651832.1">
    <property type="nucleotide sequence ID" value="XM_066801362.1"/>
</dbReference>
<reference evidence="2 3" key="1">
    <citation type="submission" date="2024-04" db="EMBL/GenBank/DDBJ databases">
        <title>Phyllosticta paracitricarpa is synonymous to the EU quarantine fungus P. citricarpa based on phylogenomic analyses.</title>
        <authorList>
            <consortium name="Lawrence Berkeley National Laboratory"/>
            <person name="Van ingen-buijs V.A."/>
            <person name="Van westerhoven A.C."/>
            <person name="Haridas S."/>
            <person name="Skiadas P."/>
            <person name="Martin F."/>
            <person name="Groenewald J.Z."/>
            <person name="Crous P.W."/>
            <person name="Seidl M.F."/>
        </authorList>
    </citation>
    <scope>NUCLEOTIDE SEQUENCE [LARGE SCALE GENOMIC DNA]</scope>
    <source>
        <strain evidence="2 3">CPC 17464</strain>
    </source>
</reference>
<keyword evidence="3" id="KW-1185">Reference proteome</keyword>
<evidence type="ECO:0000313" key="2">
    <source>
        <dbReference type="EMBL" id="KAK7532164.1"/>
    </source>
</evidence>
<proteinExistence type="predicted"/>
<evidence type="ECO:0000313" key="3">
    <source>
        <dbReference type="Proteomes" id="UP001360953"/>
    </source>
</evidence>
<name>A0ABR1LA95_9PEZI</name>
<accession>A0ABR1LA95</accession>
<dbReference type="GeneID" id="92034268"/>
<dbReference type="Gene3D" id="3.40.50.1460">
    <property type="match status" value="1"/>
</dbReference>
<gene>
    <name evidence="2" type="ORF">J3D65DRAFT_635967</name>
</gene>
<dbReference type="InterPro" id="IPR011600">
    <property type="entry name" value="Pept_C14_caspase"/>
</dbReference>
<feature type="domain" description="Peptidase C14 caspase" evidence="1">
    <location>
        <begin position="22"/>
        <end position="277"/>
    </location>
</feature>
<evidence type="ECO:0000259" key="1">
    <source>
        <dbReference type="Pfam" id="PF00656"/>
    </source>
</evidence>
<organism evidence="2 3">
    <name type="scientific">Phyllosticta citribraziliensis</name>
    <dbReference type="NCBI Taxonomy" id="989973"/>
    <lineage>
        <taxon>Eukaryota</taxon>
        <taxon>Fungi</taxon>
        <taxon>Dikarya</taxon>
        <taxon>Ascomycota</taxon>
        <taxon>Pezizomycotina</taxon>
        <taxon>Dothideomycetes</taxon>
        <taxon>Dothideomycetes incertae sedis</taxon>
        <taxon>Botryosphaeriales</taxon>
        <taxon>Phyllostictaceae</taxon>
        <taxon>Phyllosticta</taxon>
    </lineage>
</organism>
<dbReference type="Proteomes" id="UP001360953">
    <property type="component" value="Unassembled WGS sequence"/>
</dbReference>
<comment type="caution">
    <text evidence="2">The sequence shown here is derived from an EMBL/GenBank/DDBJ whole genome shotgun (WGS) entry which is preliminary data.</text>
</comment>